<protein>
    <submittedName>
        <fullName evidence="2">Uncharacterized protein</fullName>
    </submittedName>
</protein>
<keyword evidence="3" id="KW-1185">Reference proteome</keyword>
<sequence length="133" mass="14736">MRHISDTELSTELYLAAVSSSTEPGTEQEATWRILVGCWIGFCHAGANCWVDCFIPYVGQFSLFWIVVLRFCFGDFAAVFGSGDDERVQLRFMIFLAMAFCWLYSCGSKSSGRFVPSGMAPVLTVIHHMAGLG</sequence>
<evidence type="ECO:0000256" key="1">
    <source>
        <dbReference type="SAM" id="Phobius"/>
    </source>
</evidence>
<feature type="transmembrane region" description="Helical" evidence="1">
    <location>
        <begin position="88"/>
        <end position="105"/>
    </location>
</feature>
<dbReference type="EMBL" id="JAGYWB010000012">
    <property type="protein sequence ID" value="KAI0501902.1"/>
    <property type="molecule type" value="Genomic_DNA"/>
</dbReference>
<organism evidence="2 3">
    <name type="scientific">Dendrobium nobile</name>
    <name type="common">Orchid</name>
    <dbReference type="NCBI Taxonomy" id="94219"/>
    <lineage>
        <taxon>Eukaryota</taxon>
        <taxon>Viridiplantae</taxon>
        <taxon>Streptophyta</taxon>
        <taxon>Embryophyta</taxon>
        <taxon>Tracheophyta</taxon>
        <taxon>Spermatophyta</taxon>
        <taxon>Magnoliopsida</taxon>
        <taxon>Liliopsida</taxon>
        <taxon>Asparagales</taxon>
        <taxon>Orchidaceae</taxon>
        <taxon>Epidendroideae</taxon>
        <taxon>Malaxideae</taxon>
        <taxon>Dendrobiinae</taxon>
        <taxon>Dendrobium</taxon>
    </lineage>
</organism>
<accession>A0A8T3B1S4</accession>
<keyword evidence="1" id="KW-0812">Transmembrane</keyword>
<comment type="caution">
    <text evidence="2">The sequence shown here is derived from an EMBL/GenBank/DDBJ whole genome shotgun (WGS) entry which is preliminary data.</text>
</comment>
<keyword evidence="1" id="KW-1133">Transmembrane helix</keyword>
<evidence type="ECO:0000313" key="3">
    <source>
        <dbReference type="Proteomes" id="UP000829196"/>
    </source>
</evidence>
<dbReference type="Proteomes" id="UP000829196">
    <property type="component" value="Unassembled WGS sequence"/>
</dbReference>
<dbReference type="AlphaFoldDB" id="A0A8T3B1S4"/>
<keyword evidence="1" id="KW-0472">Membrane</keyword>
<proteinExistence type="predicted"/>
<reference evidence="2" key="1">
    <citation type="journal article" date="2022" name="Front. Genet.">
        <title>Chromosome-Scale Assembly of the Dendrobium nobile Genome Provides Insights Into the Molecular Mechanism of the Biosynthesis of the Medicinal Active Ingredient of Dendrobium.</title>
        <authorList>
            <person name="Xu Q."/>
            <person name="Niu S.-C."/>
            <person name="Li K.-L."/>
            <person name="Zheng P.-J."/>
            <person name="Zhang X.-J."/>
            <person name="Jia Y."/>
            <person name="Liu Y."/>
            <person name="Niu Y.-X."/>
            <person name="Yu L.-H."/>
            <person name="Chen D.-F."/>
            <person name="Zhang G.-Q."/>
        </authorList>
    </citation>
    <scope>NUCLEOTIDE SEQUENCE</scope>
    <source>
        <tissue evidence="2">Leaf</tissue>
    </source>
</reference>
<gene>
    <name evidence="2" type="ORF">KFK09_016847</name>
</gene>
<evidence type="ECO:0000313" key="2">
    <source>
        <dbReference type="EMBL" id="KAI0501902.1"/>
    </source>
</evidence>
<name>A0A8T3B1S4_DENNO</name>